<gene>
    <name evidence="1" type="ORF">HDF15_004088</name>
</gene>
<dbReference type="EMBL" id="JACHIO010000019">
    <property type="protein sequence ID" value="MBB5065718.1"/>
    <property type="molecule type" value="Genomic_DNA"/>
</dbReference>
<accession>A0A7W8EAK0</accession>
<dbReference type="Proteomes" id="UP000584867">
    <property type="component" value="Unassembled WGS sequence"/>
</dbReference>
<organism evidence="1 2">
    <name type="scientific">Granulicella mallensis</name>
    <dbReference type="NCBI Taxonomy" id="940614"/>
    <lineage>
        <taxon>Bacteria</taxon>
        <taxon>Pseudomonadati</taxon>
        <taxon>Acidobacteriota</taxon>
        <taxon>Terriglobia</taxon>
        <taxon>Terriglobales</taxon>
        <taxon>Acidobacteriaceae</taxon>
        <taxon>Granulicella</taxon>
    </lineage>
</organism>
<dbReference type="AlphaFoldDB" id="A0A7W8EAK0"/>
<comment type="caution">
    <text evidence="1">The sequence shown here is derived from an EMBL/GenBank/DDBJ whole genome shotgun (WGS) entry which is preliminary data.</text>
</comment>
<evidence type="ECO:0000313" key="2">
    <source>
        <dbReference type="Proteomes" id="UP000584867"/>
    </source>
</evidence>
<proteinExistence type="predicted"/>
<reference evidence="1 2" key="1">
    <citation type="submission" date="2020-08" db="EMBL/GenBank/DDBJ databases">
        <title>Genomic Encyclopedia of Type Strains, Phase IV (KMG-V): Genome sequencing to study the core and pangenomes of soil and plant-associated prokaryotes.</title>
        <authorList>
            <person name="Whitman W."/>
        </authorList>
    </citation>
    <scope>NUCLEOTIDE SEQUENCE [LARGE SCALE GENOMIC DNA]</scope>
    <source>
        <strain evidence="1 2">X5P3</strain>
    </source>
</reference>
<protein>
    <submittedName>
        <fullName evidence="1">Uncharacterized protein</fullName>
    </submittedName>
</protein>
<name>A0A7W8EAK0_9BACT</name>
<sequence>MLLPALPSQPFFAADVALKGRGCFEGVDRIEGAGLL</sequence>
<evidence type="ECO:0000313" key="1">
    <source>
        <dbReference type="EMBL" id="MBB5065718.1"/>
    </source>
</evidence>